<dbReference type="OrthoDB" id="103575at2157"/>
<dbReference type="GeneID" id="40475439"/>
<dbReference type="KEGG" id="tic:FH039_09605"/>
<sequence length="167" mass="18914">MRRIASLILAVLLVIAAALSYSYHRQERGLKTAVNGLFEVSNTALFCLEDMDALGIMLESNVSNDVLRERLSRYDYCSMMLEKASFSLYSINRERRYWKLHVAASNMEVYFHTAMNSQNPREKLPENVELITEISREINAILQNGGVEGLSDAQAEKLFNLTQSLSG</sequence>
<dbReference type="EMBL" id="CP040846">
    <property type="protein sequence ID" value="QDA32498.1"/>
    <property type="molecule type" value="Genomic_DNA"/>
</dbReference>
<evidence type="ECO:0000313" key="2">
    <source>
        <dbReference type="Proteomes" id="UP000306007"/>
    </source>
</evidence>
<dbReference type="RefSeq" id="WP_139681808.1">
    <property type="nucleotide sequence ID" value="NZ_CP040846.1"/>
</dbReference>
<gene>
    <name evidence="1" type="ORF">FH039_09605</name>
</gene>
<dbReference type="Proteomes" id="UP000306007">
    <property type="component" value="Chromosome"/>
</dbReference>
<evidence type="ECO:0000313" key="1">
    <source>
        <dbReference type="EMBL" id="QDA32498.1"/>
    </source>
</evidence>
<protein>
    <submittedName>
        <fullName evidence="1">Uncharacterized protein</fullName>
    </submittedName>
</protein>
<organism evidence="1 2">
    <name type="scientific">Thermococcus indicus</name>
    <dbReference type="NCBI Taxonomy" id="2586643"/>
    <lineage>
        <taxon>Archaea</taxon>
        <taxon>Methanobacteriati</taxon>
        <taxon>Methanobacteriota</taxon>
        <taxon>Thermococci</taxon>
        <taxon>Thermococcales</taxon>
        <taxon>Thermococcaceae</taxon>
        <taxon>Thermococcus</taxon>
    </lineage>
</organism>
<keyword evidence="2" id="KW-1185">Reference proteome</keyword>
<name>A0A4Y5SNL1_9EURY</name>
<reference evidence="1 2" key="1">
    <citation type="submission" date="2019-06" db="EMBL/GenBank/DDBJ databases">
        <title>Thermococcus indicus sp. nov., a Fe(III)-reducing hyperthermophilic archaeon isolated from the Onnuri vent field of the Central Indian Ocean ridge.</title>
        <authorList>
            <person name="Lim J.K."/>
            <person name="Kim Y.J."/>
            <person name="Kwon K.K."/>
        </authorList>
    </citation>
    <scope>NUCLEOTIDE SEQUENCE [LARGE SCALE GENOMIC DNA]</scope>
    <source>
        <strain evidence="1 2">IOH1</strain>
    </source>
</reference>
<dbReference type="AlphaFoldDB" id="A0A4Y5SNL1"/>
<accession>A0A4Y5SNL1</accession>
<proteinExistence type="predicted"/>